<evidence type="ECO:0000313" key="2">
    <source>
        <dbReference type="EMBL" id="CAL44629.1"/>
    </source>
</evidence>
<gene>
    <name evidence="2" type="primary">ORF029</name>
</gene>
<dbReference type="GO" id="GO:0046782">
    <property type="term" value="P:regulation of viral transcription"/>
    <property type="evidence" value="ECO:0007669"/>
    <property type="project" value="InterPro"/>
</dbReference>
<accession>Q0E572</accession>
<reference evidence="2 3" key="1">
    <citation type="journal article" date="2006" name="J. Virol.">
        <title>Genomic sequence of Spodoptera frugiperda Ascovirus 1a, an enveloped, double-stranded DNA insect virus that manipulates apoptosis for viral reproduction.</title>
        <authorList>
            <person name="Bideshi D.K."/>
            <person name="Demattei M.V."/>
            <person name="Rouleux-Bonnin F."/>
            <person name="Stasiak K."/>
            <person name="Tan Y."/>
            <person name="Bigot S."/>
            <person name="Bigot Y."/>
            <person name="Federici B.A."/>
        </authorList>
    </citation>
    <scope>NUCLEOTIDE SEQUENCE [LARGE SCALE GENOMIC DNA]</scope>
    <source>
        <strain evidence="3">SvAV-1a</strain>
    </source>
</reference>
<dbReference type="InterPro" id="IPR007031">
    <property type="entry name" value="Poxvirus_VLTF3"/>
</dbReference>
<keyword evidence="3" id="KW-1185">Reference proteome</keyword>
<evidence type="ECO:0000313" key="3">
    <source>
        <dbReference type="Proteomes" id="UP000008030"/>
    </source>
</evidence>
<dbReference type="RefSeq" id="YP_762384.1">
    <property type="nucleotide sequence ID" value="NC_008361.1"/>
</dbReference>
<organism evidence="2 3">
    <name type="scientific">Spodoptera frugiperda ascovirus 1a</name>
    <name type="common">SfAV-1a</name>
    <dbReference type="NCBI Taxonomy" id="113370"/>
    <lineage>
        <taxon>Viruses</taxon>
        <taxon>Varidnaviria</taxon>
        <taxon>Bamfordvirae</taxon>
        <taxon>Nucleocytoviricota</taxon>
        <taxon>Megaviricetes</taxon>
        <taxon>Pimascovirales</taxon>
        <taxon>Pimascovirales incertae sedis</taxon>
        <taxon>Ascoviridae</taxon>
        <taxon>Ascovirus</taxon>
        <taxon>Ascovirus sfav1a</taxon>
    </lineage>
</organism>
<keyword evidence="1" id="KW-0804">Transcription</keyword>
<dbReference type="GeneID" id="4306273"/>
<dbReference type="OrthoDB" id="8889at10239"/>
<dbReference type="KEGG" id="vg:4306273"/>
<sequence length="395" mass="45365">MNAVINRDLLELDDTIRNMCTNTTKRCRALTKRLTGVERRKMLTSALNSTRLKGRLSKAIRKDIQLLDEMDAMLSFQVVYVTQSTPIVREYMKMLSEPMDKVRRPEMSKKRTNLSKRYCDIVNVTTNTSQVYVDLMRCSDVTNSTKPSTNKPVATAANTLYDYKCDACGNETSFVRDSESVNCAVCGGEIIQCVDGSRPICNGSYKHSTNGAVAGGTGGNNVYNRTMHFRDCLYQYQGVHTPVLAAEVFESLIKAMRECNIMGNTGDRERDAANVTKGDVLYYLKQLNYTRHYDDAVYIHRVITGRSSDNVQHLEERLIHDFTLLSKKYDEQHAGKRERRSFINMQIVLYQLLRRYGHDCKLEDFASIKSLEQRARRDELYKELFTSLGWKYEEI</sequence>
<dbReference type="EMBL" id="AM398843">
    <property type="protein sequence ID" value="CAL44629.1"/>
    <property type="molecule type" value="Genomic_DNA"/>
</dbReference>
<evidence type="ECO:0000256" key="1">
    <source>
        <dbReference type="ARBA" id="ARBA00023163"/>
    </source>
</evidence>
<dbReference type="Proteomes" id="UP000008030">
    <property type="component" value="Segment"/>
</dbReference>
<protein>
    <submittedName>
        <fullName evidence="2">45.4 DNA replication factor</fullName>
    </submittedName>
</protein>
<name>Q0E572_SFAVA</name>
<proteinExistence type="predicted"/>
<dbReference type="Pfam" id="PF04947">
    <property type="entry name" value="Pox_VLTF3"/>
    <property type="match status" value="1"/>
</dbReference>
<organismHost>
    <name type="scientific">Spodoptera frugiperda</name>
    <name type="common">Fall armyworm</name>
    <dbReference type="NCBI Taxonomy" id="7108"/>
</organismHost>